<dbReference type="Proteomes" id="UP000621436">
    <property type="component" value="Unassembled WGS sequence"/>
</dbReference>
<keyword evidence="1" id="KW-0812">Transmembrane</keyword>
<comment type="caution">
    <text evidence="2">The sequence shown here is derived from an EMBL/GenBank/DDBJ whole genome shotgun (WGS) entry which is preliminary data.</text>
</comment>
<evidence type="ECO:0000256" key="1">
    <source>
        <dbReference type="SAM" id="Phobius"/>
    </source>
</evidence>
<gene>
    <name evidence="2" type="ORF">I0Q91_11570</name>
</gene>
<name>A0A931AW17_9FIRM</name>
<dbReference type="EMBL" id="JADPIE010000007">
    <property type="protein sequence ID" value="MBF8437724.1"/>
    <property type="molecule type" value="Genomic_DNA"/>
</dbReference>
<dbReference type="RefSeq" id="WP_270454730.1">
    <property type="nucleotide sequence ID" value="NZ_JADPIE010000007.1"/>
</dbReference>
<keyword evidence="1" id="KW-0472">Membrane</keyword>
<evidence type="ECO:0000313" key="3">
    <source>
        <dbReference type="Proteomes" id="UP000621436"/>
    </source>
</evidence>
<keyword evidence="1" id="KW-1133">Transmembrane helix</keyword>
<feature type="transmembrane region" description="Helical" evidence="1">
    <location>
        <begin position="40"/>
        <end position="59"/>
    </location>
</feature>
<proteinExistence type="predicted"/>
<dbReference type="Pfam" id="PF05437">
    <property type="entry name" value="AzlD"/>
    <property type="match status" value="1"/>
</dbReference>
<dbReference type="InterPro" id="IPR008407">
    <property type="entry name" value="Brnchd-chn_aa_trnsp_AzlD"/>
</dbReference>
<organism evidence="2 3">
    <name type="scientific">Halonatronomonas betaini</name>
    <dbReference type="NCBI Taxonomy" id="2778430"/>
    <lineage>
        <taxon>Bacteria</taxon>
        <taxon>Bacillati</taxon>
        <taxon>Bacillota</taxon>
        <taxon>Clostridia</taxon>
        <taxon>Halanaerobiales</taxon>
        <taxon>Halarsenatibacteraceae</taxon>
        <taxon>Halonatronomonas</taxon>
    </lineage>
</organism>
<reference evidence="2" key="1">
    <citation type="submission" date="2020-11" db="EMBL/GenBank/DDBJ databases">
        <title>Halonatronomonas betainensis gen. nov., sp. nov. a novel haloalkaliphilic representative of the family Halanaerobiacae capable of betaine degradation.</title>
        <authorList>
            <person name="Boltyanskaya Y."/>
            <person name="Kevbrin V."/>
            <person name="Detkova E."/>
            <person name="Grouzdev D.S."/>
            <person name="Koziaeva V."/>
            <person name="Zhilina T."/>
        </authorList>
    </citation>
    <scope>NUCLEOTIDE SEQUENCE</scope>
    <source>
        <strain evidence="2">Z-7014</strain>
    </source>
</reference>
<feature type="transmembrane region" description="Helical" evidence="1">
    <location>
        <begin position="65"/>
        <end position="98"/>
    </location>
</feature>
<dbReference type="AlphaFoldDB" id="A0A931AW17"/>
<keyword evidence="3" id="KW-1185">Reference proteome</keyword>
<feature type="transmembrane region" description="Helical" evidence="1">
    <location>
        <begin position="6"/>
        <end position="28"/>
    </location>
</feature>
<evidence type="ECO:0000313" key="2">
    <source>
        <dbReference type="EMBL" id="MBF8437724.1"/>
    </source>
</evidence>
<protein>
    <submittedName>
        <fullName evidence="2">AzlD domain-containing protein</fullName>
    </submittedName>
</protein>
<accession>A0A931AW17</accession>
<sequence>MSNSYYLVIIIGMSLVTYIPRMFPLVILSDLELTSFWRRFLYYIPPAALSALIFPGILGATDSSIIAVAGGIVAALMAYLKFNLLTIVLSAIVAVFFLQFLI</sequence>